<protein>
    <submittedName>
        <fullName evidence="2">Uncharacterized protein</fullName>
    </submittedName>
</protein>
<gene>
    <name evidence="2" type="ORF">PXEA_LOCUS17668</name>
</gene>
<feature type="compositionally biased region" description="Polar residues" evidence="1">
    <location>
        <begin position="174"/>
        <end position="188"/>
    </location>
</feature>
<evidence type="ECO:0000313" key="2">
    <source>
        <dbReference type="EMBL" id="VEL24228.1"/>
    </source>
</evidence>
<keyword evidence="3" id="KW-1185">Reference proteome</keyword>
<sequence length="273" mass="29747">MVGCSGGRAVKGSISQVVGRSGRRAVGGSSSRMDVCSGGGRRQRPRNGSADRADGLVETKAIVAASTAKGSSSWVDTLTMGSARGEPARPCDPDTDLTTGLQTQPQSSLIGPHWLGSNSCLCSHSSSPRRSLCTRLCDGFASCRVVSARGSNCLSEPDAETNRGGHALPRRQAQPRSLGTNEVSTTRQNSGYRNKADLRREWHTHRRMMVVQKRHTDIRANRQTYRQADSRRRFLSPPQSQSYKKALESAGDNRYRKTSKLFWWTHGTATVAN</sequence>
<proteinExistence type="predicted"/>
<reference evidence="2" key="1">
    <citation type="submission" date="2018-11" db="EMBL/GenBank/DDBJ databases">
        <authorList>
            <consortium name="Pathogen Informatics"/>
        </authorList>
    </citation>
    <scope>NUCLEOTIDE SEQUENCE</scope>
</reference>
<dbReference type="Proteomes" id="UP000784294">
    <property type="component" value="Unassembled WGS sequence"/>
</dbReference>
<feature type="compositionally biased region" description="Low complexity" evidence="1">
    <location>
        <begin position="17"/>
        <end position="32"/>
    </location>
</feature>
<accession>A0A3S5A090</accession>
<feature type="region of interest" description="Disordered" evidence="1">
    <location>
        <begin position="15"/>
        <end position="54"/>
    </location>
</feature>
<comment type="caution">
    <text evidence="2">The sequence shown here is derived from an EMBL/GenBank/DDBJ whole genome shotgun (WGS) entry which is preliminary data.</text>
</comment>
<feature type="region of interest" description="Disordered" evidence="1">
    <location>
        <begin position="223"/>
        <end position="250"/>
    </location>
</feature>
<evidence type="ECO:0000256" key="1">
    <source>
        <dbReference type="SAM" id="MobiDB-lite"/>
    </source>
</evidence>
<organism evidence="2 3">
    <name type="scientific">Protopolystoma xenopodis</name>
    <dbReference type="NCBI Taxonomy" id="117903"/>
    <lineage>
        <taxon>Eukaryota</taxon>
        <taxon>Metazoa</taxon>
        <taxon>Spiralia</taxon>
        <taxon>Lophotrochozoa</taxon>
        <taxon>Platyhelminthes</taxon>
        <taxon>Monogenea</taxon>
        <taxon>Polyopisthocotylea</taxon>
        <taxon>Polystomatidea</taxon>
        <taxon>Polystomatidae</taxon>
        <taxon>Protopolystoma</taxon>
    </lineage>
</organism>
<name>A0A3S5A090_9PLAT</name>
<feature type="region of interest" description="Disordered" evidence="1">
    <location>
        <begin position="152"/>
        <end position="188"/>
    </location>
</feature>
<dbReference type="AlphaFoldDB" id="A0A3S5A090"/>
<evidence type="ECO:0000313" key="3">
    <source>
        <dbReference type="Proteomes" id="UP000784294"/>
    </source>
</evidence>
<dbReference type="EMBL" id="CAAALY010066596">
    <property type="protein sequence ID" value="VEL24228.1"/>
    <property type="molecule type" value="Genomic_DNA"/>
</dbReference>